<keyword evidence="2 5" id="KW-0489">Methyltransferase</keyword>
<dbReference type="GO" id="GO:0032259">
    <property type="term" value="P:methylation"/>
    <property type="evidence" value="ECO:0007669"/>
    <property type="project" value="UniProtKB-KW"/>
</dbReference>
<dbReference type="PANTHER" id="PTHR43591">
    <property type="entry name" value="METHYLTRANSFERASE"/>
    <property type="match status" value="1"/>
</dbReference>
<dbReference type="Gene3D" id="3.40.50.150">
    <property type="entry name" value="Vaccinia Virus protein VP39"/>
    <property type="match status" value="1"/>
</dbReference>
<evidence type="ECO:0000256" key="2">
    <source>
        <dbReference type="ARBA" id="ARBA00022603"/>
    </source>
</evidence>
<dbReference type="GO" id="GO:0009234">
    <property type="term" value="P:menaquinone biosynthetic process"/>
    <property type="evidence" value="ECO:0007669"/>
    <property type="project" value="UniProtKB-KW"/>
</dbReference>
<dbReference type="AlphaFoldDB" id="A0A848EF78"/>
<evidence type="ECO:0000256" key="3">
    <source>
        <dbReference type="ARBA" id="ARBA00022679"/>
    </source>
</evidence>
<dbReference type="CDD" id="cd02440">
    <property type="entry name" value="AdoMet_MTases"/>
    <property type="match status" value="1"/>
</dbReference>
<gene>
    <name evidence="5" type="ORF">GWK16_13215</name>
</gene>
<dbReference type="InterPro" id="IPR004033">
    <property type="entry name" value="UbiE/COQ5_MeTrFase"/>
</dbReference>
<name>A0A848EF78_9PROT</name>
<evidence type="ECO:0000313" key="6">
    <source>
        <dbReference type="Proteomes" id="UP000548582"/>
    </source>
</evidence>
<evidence type="ECO:0000256" key="1">
    <source>
        <dbReference type="ARBA" id="ARBA00022428"/>
    </source>
</evidence>
<comment type="caution">
    <text evidence="5">The sequence shown here is derived from an EMBL/GenBank/DDBJ whole genome shotgun (WGS) entry which is preliminary data.</text>
</comment>
<dbReference type="GO" id="GO:0008168">
    <property type="term" value="F:methyltransferase activity"/>
    <property type="evidence" value="ECO:0007669"/>
    <property type="project" value="UniProtKB-KW"/>
</dbReference>
<organism evidence="5 6">
    <name type="scientific">Neoroseomonas marina</name>
    <dbReference type="NCBI Taxonomy" id="1232220"/>
    <lineage>
        <taxon>Bacteria</taxon>
        <taxon>Pseudomonadati</taxon>
        <taxon>Pseudomonadota</taxon>
        <taxon>Alphaproteobacteria</taxon>
        <taxon>Acetobacterales</taxon>
        <taxon>Acetobacteraceae</taxon>
        <taxon>Neoroseomonas</taxon>
    </lineage>
</organism>
<dbReference type="Pfam" id="PF01209">
    <property type="entry name" value="Ubie_methyltran"/>
    <property type="match status" value="1"/>
</dbReference>
<sequence length="252" mass="27267">MDTPPAGLAPHAPLPRHYADPAQRDRFVRGLFDGGAASYDRINAVFSLGSGARYRREALLRSGLAPGLRLLDVATGTGLVAREALAVLGRPQDVIGLDLSIGMLREARATLPIPLLQARAEALPLASESIDLVSMGYALRHVPDLVRTFSEYRRVLRPGGRVLLLEIDQPASPVALAALRFYLGSVVPVLSRWIAGRGPSQQMMEYFWDTIDACVPPKAIEGALAEAGFTDIGCEIQLGIFRAYRARRPADS</sequence>
<keyword evidence="6" id="KW-1185">Reference proteome</keyword>
<keyword evidence="1" id="KW-0474">Menaquinone biosynthesis</keyword>
<dbReference type="InterPro" id="IPR029063">
    <property type="entry name" value="SAM-dependent_MTases_sf"/>
</dbReference>
<evidence type="ECO:0000256" key="4">
    <source>
        <dbReference type="ARBA" id="ARBA00022691"/>
    </source>
</evidence>
<protein>
    <submittedName>
        <fullName evidence="5">Class I SAM-dependent methyltransferase</fullName>
    </submittedName>
</protein>
<evidence type="ECO:0000313" key="5">
    <source>
        <dbReference type="EMBL" id="NMJ42209.1"/>
    </source>
</evidence>
<dbReference type="PANTHER" id="PTHR43591:SF24">
    <property type="entry name" value="2-METHOXY-6-POLYPRENYL-1,4-BENZOQUINOL METHYLASE, MITOCHONDRIAL"/>
    <property type="match status" value="1"/>
</dbReference>
<dbReference type="SUPFAM" id="SSF53335">
    <property type="entry name" value="S-adenosyl-L-methionine-dependent methyltransferases"/>
    <property type="match status" value="1"/>
</dbReference>
<dbReference type="RefSeq" id="WP_170054454.1">
    <property type="nucleotide sequence ID" value="NZ_JABBKX010000004.1"/>
</dbReference>
<accession>A0A848EF78</accession>
<dbReference type="EMBL" id="JABBKX010000004">
    <property type="protein sequence ID" value="NMJ42209.1"/>
    <property type="molecule type" value="Genomic_DNA"/>
</dbReference>
<reference evidence="5 6" key="1">
    <citation type="submission" date="2020-03" db="EMBL/GenBank/DDBJ databases">
        <authorList>
            <person name="Sun Q."/>
        </authorList>
    </citation>
    <scope>NUCLEOTIDE SEQUENCE [LARGE SCALE GENOMIC DNA]</scope>
    <source>
        <strain evidence="5 6">JC162</strain>
    </source>
</reference>
<keyword evidence="4" id="KW-0949">S-adenosyl-L-methionine</keyword>
<proteinExistence type="predicted"/>
<dbReference type="Proteomes" id="UP000548582">
    <property type="component" value="Unassembled WGS sequence"/>
</dbReference>
<dbReference type="PROSITE" id="PS51608">
    <property type="entry name" value="SAM_MT_UBIE"/>
    <property type="match status" value="1"/>
</dbReference>
<keyword evidence="3 5" id="KW-0808">Transferase</keyword>